<organism evidence="2 3">
    <name type="scientific">Megalurothrips usitatus</name>
    <name type="common">bean blossom thrips</name>
    <dbReference type="NCBI Taxonomy" id="439358"/>
    <lineage>
        <taxon>Eukaryota</taxon>
        <taxon>Metazoa</taxon>
        <taxon>Ecdysozoa</taxon>
        <taxon>Arthropoda</taxon>
        <taxon>Hexapoda</taxon>
        <taxon>Insecta</taxon>
        <taxon>Pterygota</taxon>
        <taxon>Neoptera</taxon>
        <taxon>Paraneoptera</taxon>
        <taxon>Thysanoptera</taxon>
        <taxon>Terebrantia</taxon>
        <taxon>Thripoidea</taxon>
        <taxon>Thripidae</taxon>
        <taxon>Megalurothrips</taxon>
    </lineage>
</organism>
<name>A0AAV7XMN1_9NEOP</name>
<sequence length="207" mass="24286">MTMWLLLQPPRQMHIMTELQIDRKTYTRWAKFCSSVCILWCKAQSTPLGGPNKIVEIDEAKFGKRKYHRGRMIEGQWIFGARERNSSKAFFIPVEKRDQNTLVNIIKENILPQSTIISDCWKAYNSLNAEGYTHLTVNHSKNFVDPTTSANTQTIERMWRDARGFIPRFGRKKSNFPGYLAEYQFKRIHDRPEERVHAFLIACKDSI</sequence>
<dbReference type="AlphaFoldDB" id="A0AAV7XMN1"/>
<protein>
    <recommendedName>
        <fullName evidence="1">ISXO2-like transposase domain-containing protein</fullName>
    </recommendedName>
</protein>
<dbReference type="Proteomes" id="UP001075354">
    <property type="component" value="Chromosome 7"/>
</dbReference>
<dbReference type="InterPro" id="IPR053164">
    <property type="entry name" value="IS1016-like_transposase"/>
</dbReference>
<reference evidence="2" key="1">
    <citation type="submission" date="2022-12" db="EMBL/GenBank/DDBJ databases">
        <title>Chromosome-level genome assembly of the bean flower thrips Megalurothrips usitatus.</title>
        <authorList>
            <person name="Ma L."/>
            <person name="Liu Q."/>
            <person name="Li H."/>
            <person name="Cai W."/>
        </authorList>
    </citation>
    <scope>NUCLEOTIDE SEQUENCE</scope>
    <source>
        <strain evidence="2">Cailab_2022a</strain>
    </source>
</reference>
<evidence type="ECO:0000259" key="1">
    <source>
        <dbReference type="SMART" id="SM01126"/>
    </source>
</evidence>
<gene>
    <name evidence="2" type="ORF">ONE63_009591</name>
</gene>
<feature type="domain" description="ISXO2-like transposase" evidence="1">
    <location>
        <begin position="47"/>
        <end position="190"/>
    </location>
</feature>
<proteinExistence type="predicted"/>
<dbReference type="InterPro" id="IPR024445">
    <property type="entry name" value="Tnp_ISXO2-like"/>
</dbReference>
<dbReference type="SMART" id="SM01126">
    <property type="entry name" value="DDE_Tnp_IS1595"/>
    <property type="match status" value="1"/>
</dbReference>
<dbReference type="EMBL" id="JAPTSV010000007">
    <property type="protein sequence ID" value="KAJ1526458.1"/>
    <property type="molecule type" value="Genomic_DNA"/>
</dbReference>
<dbReference type="PANTHER" id="PTHR47163">
    <property type="entry name" value="DDE_TNP_IS1595 DOMAIN-CONTAINING PROTEIN"/>
    <property type="match status" value="1"/>
</dbReference>
<keyword evidence="3" id="KW-1185">Reference proteome</keyword>
<dbReference type="PANTHER" id="PTHR47163:SF2">
    <property type="entry name" value="SI:DKEY-17M8.2"/>
    <property type="match status" value="1"/>
</dbReference>
<evidence type="ECO:0000313" key="3">
    <source>
        <dbReference type="Proteomes" id="UP001075354"/>
    </source>
</evidence>
<comment type="caution">
    <text evidence="2">The sequence shown here is derived from an EMBL/GenBank/DDBJ whole genome shotgun (WGS) entry which is preliminary data.</text>
</comment>
<dbReference type="NCBIfam" id="NF033547">
    <property type="entry name" value="transpos_IS1595"/>
    <property type="match status" value="1"/>
</dbReference>
<accession>A0AAV7XMN1</accession>
<dbReference type="Pfam" id="PF12762">
    <property type="entry name" value="DDE_Tnp_IS1595"/>
    <property type="match status" value="1"/>
</dbReference>
<evidence type="ECO:0000313" key="2">
    <source>
        <dbReference type="EMBL" id="KAJ1526458.1"/>
    </source>
</evidence>